<organism evidence="2 3">
    <name type="scientific">Streptomyces tuirus</name>
    <dbReference type="NCBI Taxonomy" id="68278"/>
    <lineage>
        <taxon>Bacteria</taxon>
        <taxon>Bacillati</taxon>
        <taxon>Actinomycetota</taxon>
        <taxon>Actinomycetes</taxon>
        <taxon>Kitasatosporales</taxon>
        <taxon>Streptomycetaceae</taxon>
        <taxon>Streptomyces</taxon>
    </lineage>
</organism>
<evidence type="ECO:0000313" key="2">
    <source>
        <dbReference type="EMBL" id="BCL23566.1"/>
    </source>
</evidence>
<feature type="region of interest" description="Disordered" evidence="1">
    <location>
        <begin position="58"/>
        <end position="77"/>
    </location>
</feature>
<gene>
    <name evidence="2" type="ORF">GCM10017668_54090</name>
</gene>
<reference evidence="2 3" key="1">
    <citation type="journal article" date="2014" name="Int. J. Syst. Evol. Microbiol.">
        <title>Complete genome sequence of Corynebacterium casei LMG S-19264T (=DSM 44701T), isolated from a smear-ripened cheese.</title>
        <authorList>
            <consortium name="US DOE Joint Genome Institute (JGI-PGF)"/>
            <person name="Walter F."/>
            <person name="Albersmeier A."/>
            <person name="Kalinowski J."/>
            <person name="Ruckert C."/>
        </authorList>
    </citation>
    <scope>NUCLEOTIDE SEQUENCE [LARGE SCALE GENOMIC DNA]</scope>
    <source>
        <strain evidence="2 3">JCM 4255</strain>
    </source>
</reference>
<proteinExistence type="predicted"/>
<dbReference type="EMBL" id="AP023439">
    <property type="protein sequence ID" value="BCL23566.1"/>
    <property type="molecule type" value="Genomic_DNA"/>
</dbReference>
<dbReference type="KEGG" id="stui:GCM10017668_54090"/>
<evidence type="ECO:0000313" key="3">
    <source>
        <dbReference type="Proteomes" id="UP000516373"/>
    </source>
</evidence>
<dbReference type="Proteomes" id="UP000516373">
    <property type="component" value="Chromosome"/>
</dbReference>
<name>A0A7G1NPX5_9ACTN</name>
<protein>
    <submittedName>
        <fullName evidence="2">Uncharacterized protein</fullName>
    </submittedName>
</protein>
<evidence type="ECO:0000256" key="1">
    <source>
        <dbReference type="SAM" id="MobiDB-lite"/>
    </source>
</evidence>
<accession>A0A7G1NPX5</accession>
<sequence length="107" mass="12230">MVMVPVSLAERHRSGDGLGARDLQSRRWRGVRSLDLPTQERLDFLSFPLLYNCGHEAPGRLAPGQLKTQKRGPWTQHRPALIVPRSSARTERGWDGVRYERLFPESP</sequence>
<dbReference type="AlphaFoldDB" id="A0A7G1NPX5"/>